<dbReference type="Pfam" id="PF01636">
    <property type="entry name" value="APH"/>
    <property type="match status" value="1"/>
</dbReference>
<dbReference type="EMBL" id="BAABBV010000001">
    <property type="protein sequence ID" value="GAA4154393.1"/>
    <property type="molecule type" value="Genomic_DNA"/>
</dbReference>
<evidence type="ECO:0000259" key="1">
    <source>
        <dbReference type="Pfam" id="PF01636"/>
    </source>
</evidence>
<sequence>MTTLELAGGTLVTLGHRTAGGSKNETRYGVMADGREVVVKTQRNHGRLREEAAALTFLGARGVRAPKVIAAATGPDSSEVLVLSREAGERPVTPDGWRRFGRDLATLASVDTAGWPLATVSAAEFAGDHDRRLSVVAHLLDGELRREISAAIERVADVHDLVITHGDPGSGNYLDDGEQGTLIDWETASLSPFGLDIGRAVFIGLLDLGRTGIRRALVAALIDGYRANLTVELDDHVLRAWTIIAGLQFIHGRHVRPLRPDRTPQVAAEVLAAYLAG</sequence>
<evidence type="ECO:0000313" key="3">
    <source>
        <dbReference type="Proteomes" id="UP001415169"/>
    </source>
</evidence>
<dbReference type="RefSeq" id="WP_344789865.1">
    <property type="nucleotide sequence ID" value="NZ_BAABBV010000001.1"/>
</dbReference>
<dbReference type="Gene3D" id="3.90.1200.10">
    <property type="match status" value="1"/>
</dbReference>
<feature type="domain" description="Aminoglycoside phosphotransferase" evidence="1">
    <location>
        <begin position="20"/>
        <end position="226"/>
    </location>
</feature>
<proteinExistence type="predicted"/>
<gene>
    <name evidence="2" type="ORF">GCM10022286_01910</name>
</gene>
<dbReference type="SUPFAM" id="SSF56112">
    <property type="entry name" value="Protein kinase-like (PK-like)"/>
    <property type="match status" value="1"/>
</dbReference>
<dbReference type="Proteomes" id="UP001415169">
    <property type="component" value="Unassembled WGS sequence"/>
</dbReference>
<reference evidence="2" key="2">
    <citation type="submission" date="2023-12" db="EMBL/GenBank/DDBJ databases">
        <authorList>
            <person name="Sun Q."/>
            <person name="Inoue M."/>
        </authorList>
    </citation>
    <scope>NUCLEOTIDE SEQUENCE</scope>
    <source>
        <strain evidence="2">JCM 17590</strain>
    </source>
</reference>
<keyword evidence="3" id="KW-1185">Reference proteome</keyword>
<dbReference type="InterPro" id="IPR002575">
    <property type="entry name" value="Aminoglycoside_PTrfase"/>
</dbReference>
<protein>
    <recommendedName>
        <fullName evidence="1">Aminoglycoside phosphotransferase domain-containing protein</fullName>
    </recommendedName>
</protein>
<evidence type="ECO:0000313" key="2">
    <source>
        <dbReference type="EMBL" id="GAA4154393.1"/>
    </source>
</evidence>
<reference evidence="2" key="1">
    <citation type="journal article" date="2014" name="Int. J. Syst. Evol. Microbiol.">
        <title>Complete genome of a new Firmicutes species belonging to the dominant human colonic microbiota ('Ruminococcus bicirculans') reveals two chromosomes and a selective capacity to utilize plant glucans.</title>
        <authorList>
            <consortium name="NISC Comparative Sequencing Program"/>
            <person name="Wegmann U."/>
            <person name="Louis P."/>
            <person name="Goesmann A."/>
            <person name="Henrissat B."/>
            <person name="Duncan S.H."/>
            <person name="Flint H.J."/>
        </authorList>
    </citation>
    <scope>NUCLEOTIDE SEQUENCE</scope>
    <source>
        <strain evidence="2">JCM 17590</strain>
    </source>
</reference>
<comment type="caution">
    <text evidence="2">The sequence shown here is derived from an EMBL/GenBank/DDBJ whole genome shotgun (WGS) entry which is preliminary data.</text>
</comment>
<dbReference type="InterPro" id="IPR011009">
    <property type="entry name" value="Kinase-like_dom_sf"/>
</dbReference>
<name>A0ABP7ZDL3_9MICO</name>
<accession>A0ABP7ZDL3</accession>
<dbReference type="Gene3D" id="3.30.200.20">
    <property type="entry name" value="Phosphorylase Kinase, domain 1"/>
    <property type="match status" value="1"/>
</dbReference>
<organism evidence="2 3">
    <name type="scientific">Gryllotalpicola daejeonensis</name>
    <dbReference type="NCBI Taxonomy" id="993087"/>
    <lineage>
        <taxon>Bacteria</taxon>
        <taxon>Bacillati</taxon>
        <taxon>Actinomycetota</taxon>
        <taxon>Actinomycetes</taxon>
        <taxon>Micrococcales</taxon>
        <taxon>Microbacteriaceae</taxon>
        <taxon>Gryllotalpicola</taxon>
    </lineage>
</organism>